<dbReference type="OrthoDB" id="10494017at2759"/>
<accession>C1N7U6</accession>
<dbReference type="KEGG" id="mpp:MICPUCDRAFT_53833"/>
<reference evidence="3 4" key="1">
    <citation type="journal article" date="2009" name="Science">
        <title>Green evolution and dynamic adaptations revealed by genomes of the marine picoeukaryotes Micromonas.</title>
        <authorList>
            <person name="Worden A.Z."/>
            <person name="Lee J.H."/>
            <person name="Mock T."/>
            <person name="Rouze P."/>
            <person name="Simmons M.P."/>
            <person name="Aerts A.L."/>
            <person name="Allen A.E."/>
            <person name="Cuvelier M.L."/>
            <person name="Derelle E."/>
            <person name="Everett M.V."/>
            <person name="Foulon E."/>
            <person name="Grimwood J."/>
            <person name="Gundlach H."/>
            <person name="Henrissat B."/>
            <person name="Napoli C."/>
            <person name="McDonald S.M."/>
            <person name="Parker M.S."/>
            <person name="Rombauts S."/>
            <person name="Salamov A."/>
            <person name="Von Dassow P."/>
            <person name="Badger J.H."/>
            <person name="Coutinho P.M."/>
            <person name="Demir E."/>
            <person name="Dubchak I."/>
            <person name="Gentemann C."/>
            <person name="Eikrem W."/>
            <person name="Gready J.E."/>
            <person name="John U."/>
            <person name="Lanier W."/>
            <person name="Lindquist E.A."/>
            <person name="Lucas S."/>
            <person name="Mayer K.F."/>
            <person name="Moreau H."/>
            <person name="Not F."/>
            <person name="Otillar R."/>
            <person name="Panaud O."/>
            <person name="Pangilinan J."/>
            <person name="Paulsen I."/>
            <person name="Piegu B."/>
            <person name="Poliakov A."/>
            <person name="Robbens S."/>
            <person name="Schmutz J."/>
            <person name="Toulza E."/>
            <person name="Wyss T."/>
            <person name="Zelensky A."/>
            <person name="Zhou K."/>
            <person name="Armbrust E.V."/>
            <person name="Bhattacharya D."/>
            <person name="Goodenough U.W."/>
            <person name="Van de Peer Y."/>
            <person name="Grigoriev I.V."/>
        </authorList>
    </citation>
    <scope>NUCLEOTIDE SEQUENCE [LARGE SCALE GENOMIC DNA]</scope>
    <source>
        <strain evidence="3 4">CCMP1545</strain>
    </source>
</reference>
<feature type="region of interest" description="Disordered" evidence="2">
    <location>
        <begin position="695"/>
        <end position="777"/>
    </location>
</feature>
<feature type="compositionally biased region" description="Basic residues" evidence="2">
    <location>
        <begin position="296"/>
        <end position="305"/>
    </location>
</feature>
<feature type="region of interest" description="Disordered" evidence="2">
    <location>
        <begin position="1"/>
        <end position="153"/>
    </location>
</feature>
<feature type="compositionally biased region" description="Low complexity" evidence="2">
    <location>
        <begin position="735"/>
        <end position="745"/>
    </location>
</feature>
<feature type="region of interest" description="Disordered" evidence="2">
    <location>
        <begin position="979"/>
        <end position="998"/>
    </location>
</feature>
<gene>
    <name evidence="3" type="ORF">MICPUCDRAFT_53833</name>
</gene>
<sequence>MGPTGPTGPTGPMGPMGPTPRHPGFGGGGPHAHAHAHAPPPPHALNQNRPPSSVGFGGFDSGNGGGGPTYRTPGMMGQGIGYEGPGTGGGAPGSGYVTPNDFGAHPAPPPPSGPGTGMGAGPEMGMGMGMGMGTEMGMQPHRPNGGGSRTSAGAGPSYDVVHMTARNARLEEKLSKALAKNRSMAKYYDQLLAKTRDAAERELEEVKREAQRMSVELGAAGSVHDQLSREREERTVVQRELAEIRAKYNAAESRRREECEELENKLAGAKEKLSARDAECSHLKARSSITPVPIRPRSRGGRRSLRTFSPGVSVCPPPLAFNERRSTSTPFNSTPDAFQLHPDVASRGTSTPKAQLEGARSAAAAGGAGTAAAMQHAHAYDPNHAATASQMQRLLDQAREERNNERAAAVQRDAEMARQLNDIKEQALERIRESTNAAKEVAALKERLHAAQHERDMLRDKNEELFGDENERRELRRRLVAAEKTAAAAREKADRCDVTDAKLRAAEAEKGTLAAERADAHKRLQEMTERLLQVTTEKDVLVRHSAHQVHVEAELANARRELERLQRGHLATKTSKREETAEWREAADGLGRVLRHHIYGHTRWERAMADEVHTAAEAHAMTQRGTVRLVAEAEAEAAALAGEAIEVVRTTRRLLDEYGVECGQIIAEIAAEHERRADDRVKVALELLREAEEKLEAADKRADRHAAEARRARSAAERAGLMPNALTELRRRADAASASSPYAYPKTTTPERGASDDDDDDDDDDDEEKKMKPWGPADEALTKKLRVAQFQLLGAAMMRKATMEERAEGNELLHQQLLLARREAAVAVAVAEGHERALVAKGSDVRWGLLAAAALRRADKERRGNMEAVEYALNQKTLQLQMATTEREQFREALASRDAELHHVRGVLSGLKSEHDAALRRLQNERGLRNELSDMVKHEGGRVDAEVSIAEVQETLSELAEATSVAAAVARAAGFGLGSDDDETLRRDDTPEDASAAKSLADDLQATRDALLLMRAEDEDAERDERAARASMGALALKPSSEFETTIRNVRRHALEVKSECLAALVDGLEHRREIEKLRSILLDRDGQLSRVRGGVVATKLRGVLEQAKTRAGAVEEKKSLAVGRWGAGFAKSKEDAAREALERENSRLVERENSPASPKTTSRRPSRGGDRPASARSTGAGDENGNGGGGGGKRMSPPGGASSYSQMMRERRRRNKEAAAAEAIRADAGGGWDDGPATAMTSKPKLARTPLKSRTPGNPTRGGGGGGGSVRSSTKSLRKKSTTALTRATQLW</sequence>
<evidence type="ECO:0000256" key="1">
    <source>
        <dbReference type="SAM" id="Coils"/>
    </source>
</evidence>
<proteinExistence type="predicted"/>
<evidence type="ECO:0000313" key="3">
    <source>
        <dbReference type="EMBL" id="EEH51593.1"/>
    </source>
</evidence>
<feature type="region of interest" description="Disordered" evidence="2">
    <location>
        <begin position="1137"/>
        <end position="1293"/>
    </location>
</feature>
<evidence type="ECO:0000256" key="2">
    <source>
        <dbReference type="SAM" id="MobiDB-lite"/>
    </source>
</evidence>
<feature type="compositionally biased region" description="Gly residues" evidence="2">
    <location>
        <begin position="1183"/>
        <end position="1194"/>
    </location>
</feature>
<dbReference type="OMA" id="HQVHVEA"/>
<keyword evidence="4" id="KW-1185">Reference proteome</keyword>
<dbReference type="STRING" id="564608.C1N7U6"/>
<dbReference type="RefSeq" id="XP_003063971.1">
    <property type="nucleotide sequence ID" value="XM_003063925.1"/>
</dbReference>
<dbReference type="GeneID" id="9689594"/>
<feature type="compositionally biased region" description="Gly residues" evidence="2">
    <location>
        <begin position="114"/>
        <end position="134"/>
    </location>
</feature>
<dbReference type="Proteomes" id="UP000001876">
    <property type="component" value="Unassembled WGS sequence"/>
</dbReference>
<organism evidence="4">
    <name type="scientific">Micromonas pusilla (strain CCMP1545)</name>
    <name type="common">Picoplanktonic green alga</name>
    <dbReference type="NCBI Taxonomy" id="564608"/>
    <lineage>
        <taxon>Eukaryota</taxon>
        <taxon>Viridiplantae</taxon>
        <taxon>Chlorophyta</taxon>
        <taxon>Mamiellophyceae</taxon>
        <taxon>Mamiellales</taxon>
        <taxon>Mamiellaceae</taxon>
        <taxon>Micromonas</taxon>
    </lineage>
</organism>
<name>C1N7U6_MICPC</name>
<feature type="compositionally biased region" description="Basic and acidic residues" evidence="2">
    <location>
        <begin position="1137"/>
        <end position="1154"/>
    </location>
</feature>
<feature type="region of interest" description="Disordered" evidence="2">
    <location>
        <begin position="291"/>
        <end position="311"/>
    </location>
</feature>
<feature type="compositionally biased region" description="Gly residues" evidence="2">
    <location>
        <begin position="55"/>
        <end position="68"/>
    </location>
</feature>
<feature type="compositionally biased region" description="Gly residues" evidence="2">
    <location>
        <begin position="1261"/>
        <end position="1270"/>
    </location>
</feature>
<feature type="compositionally biased region" description="Low complexity" evidence="2">
    <location>
        <begin position="1219"/>
        <end position="1228"/>
    </location>
</feature>
<feature type="coiled-coil region" evidence="1">
    <location>
        <begin position="160"/>
        <end position="279"/>
    </location>
</feature>
<feature type="compositionally biased region" description="Acidic residues" evidence="2">
    <location>
        <begin position="756"/>
        <end position="767"/>
    </location>
</feature>
<protein>
    <submittedName>
        <fullName evidence="3">Predicted protein</fullName>
    </submittedName>
</protein>
<keyword evidence="1" id="KW-0175">Coiled coil</keyword>
<evidence type="ECO:0000313" key="4">
    <source>
        <dbReference type="Proteomes" id="UP000001876"/>
    </source>
</evidence>
<feature type="coiled-coil region" evidence="1">
    <location>
        <begin position="388"/>
        <end position="492"/>
    </location>
</feature>
<dbReference type="EMBL" id="GG663750">
    <property type="protein sequence ID" value="EEH51593.1"/>
    <property type="molecule type" value="Genomic_DNA"/>
</dbReference>
<feature type="compositionally biased region" description="Gly residues" evidence="2">
    <location>
        <begin position="76"/>
        <end position="93"/>
    </location>
</feature>
<feature type="compositionally biased region" description="Basic and acidic residues" evidence="2">
    <location>
        <begin position="695"/>
        <end position="716"/>
    </location>
</feature>